<dbReference type="Proteomes" id="UP000249873">
    <property type="component" value="Chromosome"/>
</dbReference>
<keyword evidence="4" id="KW-1185">Reference proteome</keyword>
<protein>
    <submittedName>
        <fullName evidence="3">Xylose isomerase</fullName>
    </submittedName>
</protein>
<dbReference type="OrthoDB" id="263912at2"/>
<dbReference type="EMBL" id="CP029480">
    <property type="protein sequence ID" value="AWV96961.1"/>
    <property type="molecule type" value="Genomic_DNA"/>
</dbReference>
<gene>
    <name evidence="3" type="ORF">DJ013_01725</name>
</gene>
<dbReference type="InterPro" id="IPR013022">
    <property type="entry name" value="Xyl_isomerase-like_TIM-brl"/>
</dbReference>
<dbReference type="Gene3D" id="3.20.20.150">
    <property type="entry name" value="Divalent-metal-dependent TIM barrel enzymes"/>
    <property type="match status" value="1"/>
</dbReference>
<dbReference type="Pfam" id="PF01261">
    <property type="entry name" value="AP_endonuc_2"/>
    <property type="match status" value="1"/>
</dbReference>
<dbReference type="InterPro" id="IPR036237">
    <property type="entry name" value="Xyl_isomerase-like_sf"/>
</dbReference>
<dbReference type="SUPFAM" id="SSF51658">
    <property type="entry name" value="Xylose isomerase-like"/>
    <property type="match status" value="1"/>
</dbReference>
<dbReference type="RefSeq" id="WP_111370063.1">
    <property type="nucleotide sequence ID" value="NZ_CP029480.1"/>
</dbReference>
<dbReference type="PANTHER" id="PTHR12110:SF41">
    <property type="entry name" value="INOSOSE DEHYDRATASE"/>
    <property type="match status" value="1"/>
</dbReference>
<accession>A0A2Z4G728</accession>
<feature type="chain" id="PRO_5016236425" evidence="1">
    <location>
        <begin position="27"/>
        <end position="327"/>
    </location>
</feature>
<dbReference type="KEGG" id="als:DJ013_01725"/>
<evidence type="ECO:0000259" key="2">
    <source>
        <dbReference type="Pfam" id="PF01261"/>
    </source>
</evidence>
<dbReference type="PANTHER" id="PTHR12110">
    <property type="entry name" value="HYDROXYPYRUVATE ISOMERASE"/>
    <property type="match status" value="1"/>
</dbReference>
<evidence type="ECO:0000313" key="3">
    <source>
        <dbReference type="EMBL" id="AWV96961.1"/>
    </source>
</evidence>
<sequence length="327" mass="36130">MKRRDFIYSSSAAILGGLALSSKAFAFDTKPNSLINGVQIGTITYSFRSLPGSAKQVLQYCVDAGISAIELMGDPAEDFAGKPKNPIDRSTFYVNGKRRKPTDAEKAQMEQYSKDVAEWRETVSMKPFKEFAKMYKKAGVSIYAFKPNAFGTDNTDAEIEYAMRAAKALGAKSVTVELPRDSAQSARLGKLGEKNKMYVGYHLHTTATDTIWDEALAQSPYNSMNLDCGHYIAAGGDNTKESLLKLIEARHDRITSMHIKDRQSKANGAENLSWGEGDTPIKEILTLIRDKKYDIPCTIELEYKVPENSDPVTEVGKCFQFAKGALS</sequence>
<organism evidence="3 4">
    <name type="scientific">Arcticibacterium luteifluviistationis</name>
    <dbReference type="NCBI Taxonomy" id="1784714"/>
    <lineage>
        <taxon>Bacteria</taxon>
        <taxon>Pseudomonadati</taxon>
        <taxon>Bacteroidota</taxon>
        <taxon>Cytophagia</taxon>
        <taxon>Cytophagales</taxon>
        <taxon>Leadbetterellaceae</taxon>
        <taxon>Arcticibacterium</taxon>
    </lineage>
</organism>
<dbReference type="InterPro" id="IPR050312">
    <property type="entry name" value="IolE/XylAMocC-like"/>
</dbReference>
<name>A0A2Z4G728_9BACT</name>
<evidence type="ECO:0000256" key="1">
    <source>
        <dbReference type="SAM" id="SignalP"/>
    </source>
</evidence>
<evidence type="ECO:0000313" key="4">
    <source>
        <dbReference type="Proteomes" id="UP000249873"/>
    </source>
</evidence>
<dbReference type="AlphaFoldDB" id="A0A2Z4G728"/>
<reference evidence="3 4" key="1">
    <citation type="submission" date="2018-05" db="EMBL/GenBank/DDBJ databases">
        <title>Complete genome sequence of Arcticibacterium luteifluviistationis SM1504T, a cytophagaceae bacterium isolated from Arctic surface seawater.</title>
        <authorList>
            <person name="Li Y."/>
            <person name="Qin Q.-L."/>
        </authorList>
    </citation>
    <scope>NUCLEOTIDE SEQUENCE [LARGE SCALE GENOMIC DNA]</scope>
    <source>
        <strain evidence="3 4">SM1504</strain>
    </source>
</reference>
<keyword evidence="3" id="KW-0413">Isomerase</keyword>
<dbReference type="GO" id="GO:0016853">
    <property type="term" value="F:isomerase activity"/>
    <property type="evidence" value="ECO:0007669"/>
    <property type="project" value="UniProtKB-KW"/>
</dbReference>
<keyword evidence="1" id="KW-0732">Signal</keyword>
<feature type="domain" description="Xylose isomerase-like TIM barrel" evidence="2">
    <location>
        <begin position="119"/>
        <end position="305"/>
    </location>
</feature>
<feature type="signal peptide" evidence="1">
    <location>
        <begin position="1"/>
        <end position="26"/>
    </location>
</feature>
<proteinExistence type="predicted"/>